<accession>A0A9W6SSI1</accession>
<evidence type="ECO:0000313" key="3">
    <source>
        <dbReference type="Proteomes" id="UP001165079"/>
    </source>
</evidence>
<reference evidence="2" key="1">
    <citation type="submission" date="2023-03" db="EMBL/GenBank/DDBJ databases">
        <title>Actinorhabdospora filicis NBRC 111898.</title>
        <authorList>
            <person name="Ichikawa N."/>
            <person name="Sato H."/>
            <person name="Tonouchi N."/>
        </authorList>
    </citation>
    <scope>NUCLEOTIDE SEQUENCE</scope>
    <source>
        <strain evidence="2">NBRC 111898</strain>
    </source>
</reference>
<evidence type="ECO:0000313" key="2">
    <source>
        <dbReference type="EMBL" id="GLZ79946.1"/>
    </source>
</evidence>
<organism evidence="2 3">
    <name type="scientific">Actinorhabdospora filicis</name>
    <dbReference type="NCBI Taxonomy" id="1785913"/>
    <lineage>
        <taxon>Bacteria</taxon>
        <taxon>Bacillati</taxon>
        <taxon>Actinomycetota</taxon>
        <taxon>Actinomycetes</taxon>
        <taxon>Micromonosporales</taxon>
        <taxon>Micromonosporaceae</taxon>
        <taxon>Actinorhabdospora</taxon>
    </lineage>
</organism>
<dbReference type="Proteomes" id="UP001165079">
    <property type="component" value="Unassembled WGS sequence"/>
</dbReference>
<dbReference type="InterPro" id="IPR047789">
    <property type="entry name" value="CU044_5270-like"/>
</dbReference>
<name>A0A9W6SSI1_9ACTN</name>
<dbReference type="NCBIfam" id="NF038083">
    <property type="entry name" value="CU044_5270_fam"/>
    <property type="match status" value="1"/>
</dbReference>
<keyword evidence="1" id="KW-0812">Transmembrane</keyword>
<keyword evidence="1" id="KW-0472">Membrane</keyword>
<keyword evidence="3" id="KW-1185">Reference proteome</keyword>
<feature type="transmembrane region" description="Helical" evidence="1">
    <location>
        <begin position="47"/>
        <end position="68"/>
    </location>
</feature>
<comment type="caution">
    <text evidence="2">The sequence shown here is derived from an EMBL/GenBank/DDBJ whole genome shotgun (WGS) entry which is preliminary data.</text>
</comment>
<dbReference type="RefSeq" id="WP_285665080.1">
    <property type="nucleotide sequence ID" value="NZ_BSTX01000003.1"/>
</dbReference>
<sequence>MNEQNPIDALSTERDLPGDRHRQIREQVMTRIDQDLQPARRRVSRRWVLAGAALAVVAAVGAGVVTLAGGAKDPAPEVAAPPMSEVAHIFESAAAHAQAAVFTPPRPDQWLYIEDQSHNTGPISRAKGMRPEVNSRNWFKADGTQWASSENGEPIHVQAVSHDRVTWPKADYPSLVSLPTDPAVLLAKLKADQAASVVGTPIGIGDADAAAYRTIIGLMGNYLPPPDVTAALLRAAALIPGVTQEPVEVEGRQLIALGLLVAQDGVIDQLLLEPGSYAVVGARELYPADATIPFGDSTIEVKKGEVEALSLRLASGVVDNYGDTL</sequence>
<protein>
    <recommendedName>
        <fullName evidence="4">CU044_5270 family protein</fullName>
    </recommendedName>
</protein>
<gene>
    <name evidence="2" type="ORF">Afil01_47530</name>
</gene>
<dbReference type="EMBL" id="BSTX01000003">
    <property type="protein sequence ID" value="GLZ79946.1"/>
    <property type="molecule type" value="Genomic_DNA"/>
</dbReference>
<evidence type="ECO:0008006" key="4">
    <source>
        <dbReference type="Google" id="ProtNLM"/>
    </source>
</evidence>
<dbReference type="AlphaFoldDB" id="A0A9W6SSI1"/>
<keyword evidence="1" id="KW-1133">Transmembrane helix</keyword>
<proteinExistence type="predicted"/>
<evidence type="ECO:0000256" key="1">
    <source>
        <dbReference type="SAM" id="Phobius"/>
    </source>
</evidence>